<dbReference type="OrthoDB" id="8123758at2759"/>
<dbReference type="AlphaFoldDB" id="A0A8J4UFR4"/>
<feature type="non-terminal residue" evidence="1">
    <location>
        <position position="94"/>
    </location>
</feature>
<name>A0A8J4UFR4_CLAMG</name>
<organism evidence="1 2">
    <name type="scientific">Clarias magur</name>
    <name type="common">Asian catfish</name>
    <name type="synonym">Macropteronotus magur</name>
    <dbReference type="NCBI Taxonomy" id="1594786"/>
    <lineage>
        <taxon>Eukaryota</taxon>
        <taxon>Metazoa</taxon>
        <taxon>Chordata</taxon>
        <taxon>Craniata</taxon>
        <taxon>Vertebrata</taxon>
        <taxon>Euteleostomi</taxon>
        <taxon>Actinopterygii</taxon>
        <taxon>Neopterygii</taxon>
        <taxon>Teleostei</taxon>
        <taxon>Ostariophysi</taxon>
        <taxon>Siluriformes</taxon>
        <taxon>Clariidae</taxon>
        <taxon>Clarias</taxon>
    </lineage>
</organism>
<evidence type="ECO:0000313" key="1">
    <source>
        <dbReference type="EMBL" id="KAF5905946.1"/>
    </source>
</evidence>
<proteinExistence type="predicted"/>
<protein>
    <submittedName>
        <fullName evidence="1">Uncharacterized protein</fullName>
    </submittedName>
</protein>
<evidence type="ECO:0000313" key="2">
    <source>
        <dbReference type="Proteomes" id="UP000727407"/>
    </source>
</evidence>
<comment type="caution">
    <text evidence="1">The sequence shown here is derived from an EMBL/GenBank/DDBJ whole genome shotgun (WGS) entry which is preliminary data.</text>
</comment>
<dbReference type="EMBL" id="QNUK01000038">
    <property type="protein sequence ID" value="KAF5905946.1"/>
    <property type="molecule type" value="Genomic_DNA"/>
</dbReference>
<keyword evidence="2" id="KW-1185">Reference proteome</keyword>
<reference evidence="1" key="1">
    <citation type="submission" date="2020-07" db="EMBL/GenBank/DDBJ databases">
        <title>Clarias magur genome sequencing, assembly and annotation.</title>
        <authorList>
            <person name="Kushwaha B."/>
            <person name="Kumar R."/>
            <person name="Das P."/>
            <person name="Joshi C.G."/>
            <person name="Kumar D."/>
            <person name="Nagpure N.S."/>
            <person name="Pandey M."/>
            <person name="Agarwal S."/>
            <person name="Srivastava S."/>
            <person name="Singh M."/>
            <person name="Sahoo L."/>
            <person name="Jayasankar P."/>
            <person name="Meher P.K."/>
            <person name="Koringa P.G."/>
            <person name="Iquebal M.A."/>
            <person name="Das S.P."/>
            <person name="Bit A."/>
            <person name="Patnaik S."/>
            <person name="Patel N."/>
            <person name="Shah T.M."/>
            <person name="Hinsu A."/>
            <person name="Jena J.K."/>
        </authorList>
    </citation>
    <scope>NUCLEOTIDE SEQUENCE</scope>
    <source>
        <strain evidence="1">CIFAMagur01</strain>
        <tissue evidence="1">Testis</tissue>
    </source>
</reference>
<gene>
    <name evidence="1" type="ORF">DAT39_004306</name>
</gene>
<accession>A0A8J4UFR4</accession>
<sequence length="94" mass="9878">MNGILSVSLSSFQRFPSRFEISALCMSGDCSMILRRSICDHTMNAFMGRLMCPLGVLHQPGSTSFSAEAAADSSASVISPGSGLSAPLDFCTIP</sequence>
<dbReference type="Proteomes" id="UP000727407">
    <property type="component" value="Unassembled WGS sequence"/>
</dbReference>